<comment type="similarity">
    <text evidence="2">Belongs to the protein kinase superfamily. CAMK Ser/Thr protein kinase family.</text>
</comment>
<proteinExistence type="inferred from homology"/>
<keyword evidence="13" id="KW-1185">Reference proteome</keyword>
<feature type="domain" description="Ig-like" evidence="10">
    <location>
        <begin position="3534"/>
        <end position="3624"/>
    </location>
</feature>
<evidence type="ECO:0000313" key="13">
    <source>
        <dbReference type="Proteomes" id="UP001153954"/>
    </source>
</evidence>
<dbReference type="FunFam" id="2.60.40.10:FF:000107">
    <property type="entry name" value="Myosin, light chain kinase a"/>
    <property type="match status" value="2"/>
</dbReference>
<reference evidence="12" key="1">
    <citation type="submission" date="2022-03" db="EMBL/GenBank/DDBJ databases">
        <authorList>
            <person name="Tunstrom K."/>
        </authorList>
    </citation>
    <scope>NUCLEOTIDE SEQUENCE</scope>
</reference>
<feature type="domain" description="Ig-like" evidence="10">
    <location>
        <begin position="3652"/>
        <end position="3741"/>
    </location>
</feature>
<dbReference type="FunFam" id="2.60.40.10:FF:001452">
    <property type="entry name" value="Uncharacterized protein, isoform F"/>
    <property type="match status" value="1"/>
</dbReference>
<feature type="compositionally biased region" description="Polar residues" evidence="9">
    <location>
        <begin position="798"/>
        <end position="812"/>
    </location>
</feature>
<feature type="region of interest" description="Disordered" evidence="9">
    <location>
        <begin position="1360"/>
        <end position="1421"/>
    </location>
</feature>
<feature type="compositionally biased region" description="Basic and acidic residues" evidence="9">
    <location>
        <begin position="723"/>
        <end position="761"/>
    </location>
</feature>
<evidence type="ECO:0000256" key="6">
    <source>
        <dbReference type="ARBA" id="ARBA00023157"/>
    </source>
</evidence>
<dbReference type="FunFam" id="2.60.40.10:FF:000080">
    <property type="entry name" value="Myosin light chain kinase, smooth muscle"/>
    <property type="match status" value="3"/>
</dbReference>
<dbReference type="InterPro" id="IPR007110">
    <property type="entry name" value="Ig-like_dom"/>
</dbReference>
<feature type="region of interest" description="Disordered" evidence="9">
    <location>
        <begin position="904"/>
        <end position="971"/>
    </location>
</feature>
<dbReference type="GO" id="GO:0045989">
    <property type="term" value="P:positive regulation of striated muscle contraction"/>
    <property type="evidence" value="ECO:0007669"/>
    <property type="project" value="UniProtKB-ARBA"/>
</dbReference>
<dbReference type="PANTHER" id="PTHR45080">
    <property type="entry name" value="CONTACTIN 5"/>
    <property type="match status" value="1"/>
</dbReference>
<dbReference type="PROSITE" id="PS50835">
    <property type="entry name" value="IG_LIKE"/>
    <property type="match status" value="9"/>
</dbReference>
<feature type="compositionally biased region" description="Basic and acidic residues" evidence="9">
    <location>
        <begin position="669"/>
        <end position="688"/>
    </location>
</feature>
<evidence type="ECO:0000259" key="11">
    <source>
        <dbReference type="PROSITE" id="PS50853"/>
    </source>
</evidence>
<evidence type="ECO:0000256" key="3">
    <source>
        <dbReference type="ARBA" id="ARBA00022490"/>
    </source>
</evidence>
<dbReference type="PROSITE" id="PS50853">
    <property type="entry name" value="FN3"/>
    <property type="match status" value="1"/>
</dbReference>
<feature type="compositionally biased region" description="Basic and acidic residues" evidence="9">
    <location>
        <begin position="1592"/>
        <end position="1616"/>
    </location>
</feature>
<dbReference type="FunFam" id="2.60.40.10:FF:001053">
    <property type="entry name" value="Uncharacterized protein, isoform D"/>
    <property type="match status" value="1"/>
</dbReference>
<gene>
    <name evidence="12" type="ORF">EEDITHA_LOCUS18166</name>
</gene>
<feature type="compositionally biased region" description="Basic and acidic residues" evidence="9">
    <location>
        <begin position="836"/>
        <end position="850"/>
    </location>
</feature>
<feature type="region of interest" description="Disordered" evidence="9">
    <location>
        <begin position="1491"/>
        <end position="1511"/>
    </location>
</feature>
<name>A0AAU9V0H8_EUPED</name>
<dbReference type="SUPFAM" id="SSF48726">
    <property type="entry name" value="Immunoglobulin"/>
    <property type="match status" value="10"/>
</dbReference>
<dbReference type="GO" id="GO:0030154">
    <property type="term" value="P:cell differentiation"/>
    <property type="evidence" value="ECO:0007669"/>
    <property type="project" value="UniProtKB-ARBA"/>
</dbReference>
<feature type="compositionally biased region" description="Basic and acidic residues" evidence="9">
    <location>
        <begin position="955"/>
        <end position="971"/>
    </location>
</feature>
<organism evidence="12 13">
    <name type="scientific">Euphydryas editha</name>
    <name type="common">Edith's checkerspot</name>
    <dbReference type="NCBI Taxonomy" id="104508"/>
    <lineage>
        <taxon>Eukaryota</taxon>
        <taxon>Metazoa</taxon>
        <taxon>Ecdysozoa</taxon>
        <taxon>Arthropoda</taxon>
        <taxon>Hexapoda</taxon>
        <taxon>Insecta</taxon>
        <taxon>Pterygota</taxon>
        <taxon>Neoptera</taxon>
        <taxon>Endopterygota</taxon>
        <taxon>Lepidoptera</taxon>
        <taxon>Glossata</taxon>
        <taxon>Ditrysia</taxon>
        <taxon>Papilionoidea</taxon>
        <taxon>Nymphalidae</taxon>
        <taxon>Nymphalinae</taxon>
        <taxon>Euphydryas</taxon>
    </lineage>
</organism>
<evidence type="ECO:0000256" key="2">
    <source>
        <dbReference type="ARBA" id="ARBA00006692"/>
    </source>
</evidence>
<dbReference type="GO" id="GO:0005886">
    <property type="term" value="C:plasma membrane"/>
    <property type="evidence" value="ECO:0007669"/>
    <property type="project" value="TreeGrafter"/>
</dbReference>
<dbReference type="GO" id="GO:0005737">
    <property type="term" value="C:cytoplasm"/>
    <property type="evidence" value="ECO:0007669"/>
    <property type="project" value="UniProtKB-SubCell"/>
</dbReference>
<dbReference type="SMART" id="SM00408">
    <property type="entry name" value="IGc2"/>
    <property type="match status" value="9"/>
</dbReference>
<feature type="compositionally biased region" description="Basic residues" evidence="9">
    <location>
        <begin position="2461"/>
        <end position="2473"/>
    </location>
</feature>
<feature type="compositionally biased region" description="Basic and acidic residues" evidence="9">
    <location>
        <begin position="904"/>
        <end position="932"/>
    </location>
</feature>
<dbReference type="InterPro" id="IPR003599">
    <property type="entry name" value="Ig_sub"/>
</dbReference>
<feature type="compositionally biased region" description="Basic and acidic residues" evidence="9">
    <location>
        <begin position="1360"/>
        <end position="1384"/>
    </location>
</feature>
<dbReference type="InterPro" id="IPR013783">
    <property type="entry name" value="Ig-like_fold"/>
</dbReference>
<feature type="region of interest" description="Disordered" evidence="9">
    <location>
        <begin position="3866"/>
        <end position="3907"/>
    </location>
</feature>
<feature type="coiled-coil region" evidence="8">
    <location>
        <begin position="2025"/>
        <end position="2053"/>
    </location>
</feature>
<dbReference type="InterPro" id="IPR050958">
    <property type="entry name" value="Cell_Adh-Cytoskel_Orgn"/>
</dbReference>
<dbReference type="GO" id="GO:0040017">
    <property type="term" value="P:positive regulation of locomotion"/>
    <property type="evidence" value="ECO:0007669"/>
    <property type="project" value="UniProtKB-ARBA"/>
</dbReference>
<feature type="compositionally biased region" description="Basic and acidic residues" evidence="9">
    <location>
        <begin position="1700"/>
        <end position="1711"/>
    </location>
</feature>
<keyword evidence="3" id="KW-0963">Cytoplasm</keyword>
<dbReference type="InterPro" id="IPR003961">
    <property type="entry name" value="FN3_dom"/>
</dbReference>
<dbReference type="PANTHER" id="PTHR45080:SF8">
    <property type="entry name" value="IG-LIKE DOMAIN-CONTAINING PROTEIN"/>
    <property type="match status" value="1"/>
</dbReference>
<feature type="coiled-coil region" evidence="8">
    <location>
        <begin position="259"/>
        <end position="318"/>
    </location>
</feature>
<keyword evidence="4" id="KW-0732">Signal</keyword>
<dbReference type="FunFam" id="2.60.40.10:FF:000425">
    <property type="entry name" value="Myosin light chain kinase"/>
    <property type="match status" value="1"/>
</dbReference>
<feature type="region of interest" description="Disordered" evidence="9">
    <location>
        <begin position="2598"/>
        <end position="2620"/>
    </location>
</feature>
<dbReference type="Pfam" id="PF00041">
    <property type="entry name" value="fn3"/>
    <property type="match status" value="1"/>
</dbReference>
<evidence type="ECO:0000256" key="7">
    <source>
        <dbReference type="ARBA" id="ARBA00023319"/>
    </source>
</evidence>
<evidence type="ECO:0000256" key="9">
    <source>
        <dbReference type="SAM" id="MobiDB-lite"/>
    </source>
</evidence>
<dbReference type="Pfam" id="PF07679">
    <property type="entry name" value="I-set"/>
    <property type="match status" value="10"/>
</dbReference>
<dbReference type="Gene3D" id="2.60.40.10">
    <property type="entry name" value="Immunoglobulins"/>
    <property type="match status" value="11"/>
</dbReference>
<feature type="compositionally biased region" description="Basic and acidic residues" evidence="9">
    <location>
        <begin position="1316"/>
        <end position="1333"/>
    </location>
</feature>
<dbReference type="CDD" id="cd00063">
    <property type="entry name" value="FN3"/>
    <property type="match status" value="1"/>
</dbReference>
<accession>A0AAU9V0H8</accession>
<evidence type="ECO:0000259" key="10">
    <source>
        <dbReference type="PROSITE" id="PS50835"/>
    </source>
</evidence>
<dbReference type="InterPro" id="IPR036179">
    <property type="entry name" value="Ig-like_dom_sf"/>
</dbReference>
<feature type="compositionally biased region" description="Basic and acidic residues" evidence="9">
    <location>
        <begin position="877"/>
        <end position="889"/>
    </location>
</feature>
<feature type="domain" description="Ig-like" evidence="10">
    <location>
        <begin position="2873"/>
        <end position="2957"/>
    </location>
</feature>
<dbReference type="CDD" id="cd00096">
    <property type="entry name" value="Ig"/>
    <property type="match status" value="3"/>
</dbReference>
<feature type="domain" description="Ig-like" evidence="10">
    <location>
        <begin position="3317"/>
        <end position="3410"/>
    </location>
</feature>
<evidence type="ECO:0000256" key="4">
    <source>
        <dbReference type="ARBA" id="ARBA00022729"/>
    </source>
</evidence>
<evidence type="ECO:0000256" key="1">
    <source>
        <dbReference type="ARBA" id="ARBA00004496"/>
    </source>
</evidence>
<feature type="domain" description="Ig-like" evidence="10">
    <location>
        <begin position="3435"/>
        <end position="3523"/>
    </location>
</feature>
<feature type="domain" description="Ig-like" evidence="10">
    <location>
        <begin position="2991"/>
        <end position="3079"/>
    </location>
</feature>
<dbReference type="GO" id="GO:0009653">
    <property type="term" value="P:anatomical structure morphogenesis"/>
    <property type="evidence" value="ECO:0007669"/>
    <property type="project" value="UniProtKB-ARBA"/>
</dbReference>
<comment type="subcellular location">
    <subcellularLocation>
        <location evidence="1">Cytoplasm</location>
    </subcellularLocation>
</comment>
<feature type="region of interest" description="Disordered" evidence="9">
    <location>
        <begin position="666"/>
        <end position="699"/>
    </location>
</feature>
<feature type="domain" description="Ig-like" evidence="10">
    <location>
        <begin position="2773"/>
        <end position="2861"/>
    </location>
</feature>
<feature type="compositionally biased region" description="Polar residues" evidence="9">
    <location>
        <begin position="1385"/>
        <end position="1407"/>
    </location>
</feature>
<keyword evidence="8" id="KW-0175">Coiled coil</keyword>
<feature type="region of interest" description="Disordered" evidence="9">
    <location>
        <begin position="1690"/>
        <end position="1730"/>
    </location>
</feature>
<feature type="region of interest" description="Disordered" evidence="9">
    <location>
        <begin position="1592"/>
        <end position="1627"/>
    </location>
</feature>
<dbReference type="InterPro" id="IPR003598">
    <property type="entry name" value="Ig_sub2"/>
</dbReference>
<sequence>MLIKITLIDTSLSTLDLDDLKVLITKEPFKYEIIVSNSSDKTTSKETISENISCIKQLDLPISSVTEAIDDSINYAVEPEITSVISDDKNLIQEKTVEVSPEDLKEKLQSEDFKDDNSIIKLESLLKEVNDMIDSSCDDNLEVIQNSLDEVQTIIMKMKSDFDGSIDDSINETLEDLECNVRSFQLQIIEHSPQVLLKEACVHLQTLVTHISKLNEVEEVLKPTTIKVANDVLDECSNDARQTIECIEKVSSSGSTQHLEHIISNLNQIKDLLKSLRLKFLTNADTLIMGGVETVQSLDQIEERIFCLEKDLESQKNVDPITRDNIISAVHCVYGSISNMRGTISCVQKKYMYENYGKPSRYFLTSIKNVMELVKKEKHTKHWKQFAQSLRKVLNHFEDIKFYINFDKTARLPGDAAFTKIILGELVSVLSNEVVQDVGSLDPEVIKNVYDCIKCINRKLSDIEKNTILEVKEKIPIFNDLSIKILDLTKNINKFMQNEMMIENDKDKVKSDLTPSLLTNLDKENMNEEETDKNTKTDNIKLLFKDNVNNELTQTLPEIIEKSENANILQHQVESEVLQSNENKKMPTNTDFEDKYIVQTEEILLEKEIFSQSDINLMEENNTDIHAKEKIEIDFPETTCEKEVSKENQEKTSGSHLLVKNHTMLQNTDHQKSSEIVSNDKNDKHDNQVDLENNNAEKQTWYQETKQVEEGKICDKGEKQVISDVDEKKESSKIKDYEENGSESKDQSKNFESKKQDEQQKEAMLIIEGKVEESINTFVENGNIPKDKSTPHKKKSNEQSNKYDNGEEQNIANVEENKELIKSLGNEENNTGNEVQFKKDFKKQEQKHQETQLSIDSAVQETVNTSVENADIPCDMSKPHEMKPVKKSEISDDVIANVKEKQECVKDMEKKDDEKSNTGKEDQFKKELKEQEQQQIESVSTIESKVAESVNSSVEHLDTLTEKSKPQETKKIVQSTICDNDEKQVFTNLEEKKEVIQESETKDYGERSFDKEDKFKKEQEQQQIESVSTIDSKVSESVNTTVEHIDTPTEKSKHQETKKIVESTIYDNDKKQVIINLEEKTEVIKESGTKDYGERSSDKEDQFKKEFIEQEQQQIESEATINSKVAESVNTTVEHIDTPTEKSKPQEMKQVVESTICDINEKQVPREVEEKTEVINELEIKEYGEISSGKKDQFKKELKEHEQQQIENVATIESKLAESVNTSTGNINMPIDKSKPQEMKQIIESAICDNNEKQVITNLEEKAEVIRELGTKEYGERSSDKEDQFKKKFKEQQLQQIESVSTIESIVTESVNSSVEHIDARTEKSKPQERKQIAESTIGDNDEKQDIINVEEKTEVIKELATREYGESSSSKDDQFKKEHKVQEQQEIANVVTTESKGEESVNTSVEHINKPTEKSKSQEMKQIVESKICDNDEKQIITEVEEKTEVIKESGTKEYGERRSDHEDQFKKELNDQEQQQMESVSTIESKVAESVNTSGENINMPIEESKPQEMNQIIENTICDNGEKQDITNVEEKTEAIKEMATKEYGESSSSKDDQFQKEHKEMKQIVESKICDNDEKQVITKVKEKTEVIKESGTKDYGERNSDKEDQFKKGLNEQEQQQIESEATIESKAAESVNTTVEHIVMTTDIFQPQGMKQVVESTICDDGKKQVTANINETEESIKTTEIREYEVSSTSEDDQYKKEYEEQKQQQKKSISTIESTVPESLNDSAENINMPLEKSTIKNGNEKCIEEVTNVIKSFEEIAEFQTQENNSVLSNIETKEDFVKEKAETGKEIKKHLVESFYQEKSSDNQDRNTEKHINKAMETSSDYDNLYVQVQEEVEKDDESKIESKQKKCLIEKKDDTKSIEVSQTLTYKDDSTEAQVLQQEITEINDTKNDKKLDAVENVNTININSKHKIVLEIDTEKQPSEVDIVTERQDELLYEEDVESANSNEHIIKQDRFDILDLSQPKEKENNQDVSKIKDNKNAIANIDIPVQLHIDDKIKEGTLNQIDNKTSTEHIDNEHTQKEMKNKAETKKEEQNLIKEEMKDSKLKKSLDAKQVGYSDLEEKMRENIRKTKVEIITDLGEIDQEVTSLKNFLQNEENAEIKIETDPFRHDIDVRSDFSVKESITQVASKSEDELKVSTHKLEQNSSYLIEDTCCKKMENNTDSERSEFKEDINQNIDKSSIIKEYFEINLEKKTENGNKILDKVIDSDDREHPINITDVSLETSNECKDKENLTEMKKNKEICSKSQNIQLENDLSKENKEINDNKQETIKTKQNKKVIKNQDNESQSKAATVKKDEAEINIDKKQESISLLNKDYETEVKILSDVDNQSNPNIIDTNLHVANQQVLKQSNESLKGDKNNLSKEDISNLKKQEENIDNIINLEHLQVDKHTQILEQTQQLEAVFDNVENSEKLIKHTQEHLKGKEELKSQEQVQAKLLTKEISEREEGKTSARKQQKEKRRVKKLPETSKQEADVKSEVKPQETENNDLDKGKKIDEMNLNVVNVELPSTKAEDGNDIFIKEGKQNQDKQETIEQKNIDIQHNKLETKMSNKFPYEEEVENKKETDKLTRQINEKEIIQRNENKKEYAKELNRKERQDSDEENKIKDQHNSEEKVITDKYFEKIKDYDIIKQLKDGTTSIKKDIREVQKSNEERKMNTIADSILTNVESEFCIPPVYVAKPYGIEDTVSQIQINNNKAQTIYKAQTLRHESQLRYSMPPHIDKALNTIEGRSQIKENNKAASECRSTLSEKRCSSSRYIKRKPVFSTFLTDRTAVESSRVKLTCSVLTNIDPRITWYKNGVQLENKHKFRSKFVDGLITLEILNALPSDSGEYSCSVENENGLVTSSANLKVYPSFEASPIPPTFTRSIRDNYHLAENELVLECRIRGQPLPTITWLKNDKPIISERYQAHYLADGVCRLTISNPTTEDSGKYTCKAESSVWSDEITHDVYFTGKKSPAGPNIATAEKLHFSRLGLESRRPHFTNVLSDHKVVTGGTIGLQVEIRGSPTRVEWLREGHSVTELYRNAQTYVDHDIYTLALSDVTEKESGLYTCRAYSNQGNVDMNASITVVQPNQYDGKPASIISRPEKDVIISVGEDLNISFRVYGEPKAKVFFMKGIRDLSNSQRVCKMTSDDYVKFTLKRTVVSDAGTYCIFAKNAYGCDRAFVTVVIRQRASSDNLISDWTYPMDDLAISSLDRNYKSVPDRIPSEPSVVDGGNNWISLAWPKSDHQSRAPILAYKVESWLLGKEGGARWAELGITPRNSFDAFNLKQGEEYHFRVTPRNRYGWGESVQTSVPIGIGLAGDRPEFVEILPGQLKVLVGEKAILRCSFTGKPMPEIVWMKNGHEIEEEIGRVTIQINNFQTSLQIEEVKINDEGRYSCEATNIHGRTSTYARMAVISDRQIWQADAKLKRERSAGIDGEYPPQFTMRLRDRRVQATYPVRLTCQVVGNPSPVVKWFKNEEEVIIGGRYTASQDEYFYTLEIAPTTLEDGGVYEAMARNGCGAVSCRCSLVVDKGIRAYIAPEFCCGLEPLYRLSEGEELRISAIVEAYPSVGVTWYRDGVRLRPSRRAIMTLDRDGQIELALASVTGRDAGVYTCTASNEVGMASTSGKVEILSGEYVIEKGSAPPIVISSDVPYSKEPMFIRKPRSSEAREGDTVIIECEVTGDPKPDVYWLRDFLKPDYYRDSSHFKRIGAGPAYRFEIPHAKLDYTGAYSIVAKNIHGETKAIISLQILAKDPTCGDDVHNIKYGRVEVIPRFVKELTDLLCYDGDAVEFECSVSGNPDPDIRWFHYNEIIPECPDFETSYDVGTARLKIKQVTAEDEGTYTCEASNGLGKASSSACLVVYPPGEPNTLSTRLRRPPALLSAASTPRSTPRTTPARSMSRTPGPEPRRLCSPSREIAPKFYTYPFNRVAEEGDTVVFQCAVKGLPQPWATWDKDGIIITPSARITIKEKDEMLRILEIEQVTIEDVGLYRISLENDYGRAEASARLEVITQKGKFYGSTRSFSVSPRKTLPYRRRTPSFSK</sequence>
<keyword evidence="5" id="KW-0677">Repeat</keyword>
<feature type="compositionally biased region" description="Polar residues" evidence="9">
    <location>
        <begin position="690"/>
        <end position="699"/>
    </location>
</feature>
<evidence type="ECO:0000256" key="5">
    <source>
        <dbReference type="ARBA" id="ARBA00022737"/>
    </source>
</evidence>
<dbReference type="InterPro" id="IPR013106">
    <property type="entry name" value="Ig_V-set"/>
</dbReference>
<keyword evidence="7" id="KW-0393">Immunoglobulin domain</keyword>
<feature type="compositionally biased region" description="Low complexity" evidence="9">
    <location>
        <begin position="3877"/>
        <end position="3898"/>
    </location>
</feature>
<feature type="compositionally biased region" description="Polar residues" evidence="9">
    <location>
        <begin position="938"/>
        <end position="954"/>
    </location>
</feature>
<feature type="region of interest" description="Disordered" evidence="9">
    <location>
        <begin position="1312"/>
        <end position="1348"/>
    </location>
</feature>
<dbReference type="Proteomes" id="UP001153954">
    <property type="component" value="Unassembled WGS sequence"/>
</dbReference>
<feature type="compositionally biased region" description="Polar residues" evidence="9">
    <location>
        <begin position="1026"/>
        <end position="1036"/>
    </location>
</feature>
<comment type="caution">
    <text evidence="12">The sequence shown here is derived from an EMBL/GenBank/DDBJ whole genome shotgun (WGS) entry which is preliminary data.</text>
</comment>
<dbReference type="InterPro" id="IPR036116">
    <property type="entry name" value="FN3_sf"/>
</dbReference>
<feature type="domain" description="Ig-like" evidence="10">
    <location>
        <begin position="3767"/>
        <end position="3855"/>
    </location>
</feature>
<feature type="region of interest" description="Disordered" evidence="9">
    <location>
        <begin position="1542"/>
        <end position="1563"/>
    </location>
</feature>
<feature type="domain" description="Ig-like" evidence="10">
    <location>
        <begin position="3914"/>
        <end position="4003"/>
    </location>
</feature>
<evidence type="ECO:0000313" key="12">
    <source>
        <dbReference type="EMBL" id="CAH2103686.1"/>
    </source>
</evidence>
<feature type="region of interest" description="Disordered" evidence="9">
    <location>
        <begin position="996"/>
        <end position="1036"/>
    </location>
</feature>
<dbReference type="SUPFAM" id="SSF49265">
    <property type="entry name" value="Fibronectin type III"/>
    <property type="match status" value="1"/>
</dbReference>
<feature type="domain" description="Fibronectin type-III" evidence="11">
    <location>
        <begin position="3217"/>
        <end position="3313"/>
    </location>
</feature>
<dbReference type="SMART" id="SM00409">
    <property type="entry name" value="IG"/>
    <property type="match status" value="10"/>
</dbReference>
<dbReference type="GO" id="GO:0060298">
    <property type="term" value="P:positive regulation of sarcomere organization"/>
    <property type="evidence" value="ECO:0007669"/>
    <property type="project" value="UniProtKB-ARBA"/>
</dbReference>
<feature type="compositionally biased region" description="Polar residues" evidence="9">
    <location>
        <begin position="851"/>
        <end position="868"/>
    </location>
</feature>
<protein>
    <submittedName>
        <fullName evidence="12">Uncharacterized protein</fullName>
    </submittedName>
</protein>
<feature type="compositionally biased region" description="Basic and acidic residues" evidence="9">
    <location>
        <begin position="1408"/>
        <end position="1421"/>
    </location>
</feature>
<evidence type="ECO:0000256" key="8">
    <source>
        <dbReference type="SAM" id="Coils"/>
    </source>
</evidence>
<feature type="region of interest" description="Disordered" evidence="9">
    <location>
        <begin position="723"/>
        <end position="889"/>
    </location>
</feature>
<dbReference type="GO" id="GO:0007156">
    <property type="term" value="P:homophilic cell adhesion via plasma membrane adhesion molecules"/>
    <property type="evidence" value="ECO:0007669"/>
    <property type="project" value="TreeGrafter"/>
</dbReference>
<feature type="compositionally biased region" description="Polar residues" evidence="9">
    <location>
        <begin position="1716"/>
        <end position="1730"/>
    </location>
</feature>
<dbReference type="InterPro" id="IPR013098">
    <property type="entry name" value="Ig_I-set"/>
</dbReference>
<dbReference type="SMART" id="SM00406">
    <property type="entry name" value="IGv"/>
    <property type="match status" value="3"/>
</dbReference>
<keyword evidence="6" id="KW-1015">Disulfide bond</keyword>
<feature type="compositionally biased region" description="Basic and acidic residues" evidence="9">
    <location>
        <begin position="2474"/>
        <end position="2502"/>
    </location>
</feature>
<dbReference type="EMBL" id="CAKOGL010000026">
    <property type="protein sequence ID" value="CAH2103686.1"/>
    <property type="molecule type" value="Genomic_DNA"/>
</dbReference>
<feature type="region of interest" description="Disordered" evidence="9">
    <location>
        <begin position="2452"/>
        <end position="2502"/>
    </location>
</feature>
<feature type="compositionally biased region" description="Basic and acidic residues" evidence="9">
    <location>
        <begin position="996"/>
        <end position="1020"/>
    </location>
</feature>
<dbReference type="SMART" id="SM00060">
    <property type="entry name" value="FN3"/>
    <property type="match status" value="1"/>
</dbReference>